<keyword evidence="1" id="KW-0472">Membrane</keyword>
<sequence length="495" mass="52137">MLGDLFGGFAALANPETFLYLVGGFVMGLVFGAIPGLTATLAIALLLPFTFAMELTNALVMVMAIFMSGIYAGSVTGIIVNIPGAASGAITTMEGHVMMKRGHGAKALGLDALASSIGGVVGALVLMFVAVPMSRLALLFQTPDKFALVFLAVVTVAIVARGSIWKSIIAVTLGLMVSTVGFDNMVAKARFVFGSADLIEGVQLLPAVIGLFAVCELLVQAGSPPRGALDVPEFKVTRRDFVPRWSEIREIGFWTYVKSSVIGVLVGMLPGGGASMASFVAYAEAKRVSKKPQEYGDGSHEGLAAAESANNAMCGGAVVPLLTLGIPGDSVTAIIFGVLLIHGLVPGPGLLTNEMATIAPMFAALLVAATFVFLSVILFGPWYIWLARLNRGVLYAFIAMIAMVGTYASTYSVFQMWVAFAIGGIAFGLRLLGYPLVPMLMGIILGPYMELYMRRALITANGDPTVFFESPISLALYALTGVFIYFLRIRARPVA</sequence>
<comment type="caution">
    <text evidence="3">The sequence shown here is derived from an EMBL/GenBank/DDBJ whole genome shotgun (WGS) entry which is preliminary data.</text>
</comment>
<dbReference type="Pfam" id="PF01970">
    <property type="entry name" value="TctA"/>
    <property type="match status" value="1"/>
</dbReference>
<accession>S9QWB2</accession>
<reference evidence="4" key="1">
    <citation type="journal article" date="2014" name="Stand. Genomic Sci.">
        <title>Genome sequence of the exopolysaccharide-producing Salipiger mucosus type strain (DSM 16094(T)), a moderately halophilic member of the Roseobacter clade.</title>
        <authorList>
            <person name="Riedel T."/>
            <person name="Spring S."/>
            <person name="Fiebig A."/>
            <person name="Petersen J."/>
            <person name="Kyrpides N.C."/>
            <person name="Goker M."/>
            <person name="Klenk H.P."/>
        </authorList>
    </citation>
    <scope>NUCLEOTIDE SEQUENCE [LARGE SCALE GENOMIC DNA]</scope>
    <source>
        <strain evidence="4">DSM 16094</strain>
    </source>
</reference>
<evidence type="ECO:0000313" key="3">
    <source>
        <dbReference type="EMBL" id="EPX85646.1"/>
    </source>
</evidence>
<feature type="transmembrane region" description="Helical" evidence="1">
    <location>
        <begin position="466"/>
        <end position="487"/>
    </location>
</feature>
<evidence type="ECO:0000313" key="4">
    <source>
        <dbReference type="Proteomes" id="UP000015347"/>
    </source>
</evidence>
<evidence type="ECO:0000259" key="2">
    <source>
        <dbReference type="Pfam" id="PF01970"/>
    </source>
</evidence>
<organism evidence="3 4">
    <name type="scientific">Salipiger mucosus DSM 16094</name>
    <dbReference type="NCBI Taxonomy" id="1123237"/>
    <lineage>
        <taxon>Bacteria</taxon>
        <taxon>Pseudomonadati</taxon>
        <taxon>Pseudomonadota</taxon>
        <taxon>Alphaproteobacteria</taxon>
        <taxon>Rhodobacterales</taxon>
        <taxon>Roseobacteraceae</taxon>
        <taxon>Salipiger</taxon>
    </lineage>
</organism>
<feature type="transmembrane region" description="Helical" evidence="1">
    <location>
        <begin position="318"/>
        <end position="341"/>
    </location>
</feature>
<protein>
    <submittedName>
        <fullName evidence="3">Tricarboxylate transport membrane protein TctA</fullName>
    </submittedName>
</protein>
<proteinExistence type="predicted"/>
<evidence type="ECO:0000256" key="1">
    <source>
        <dbReference type="SAM" id="Phobius"/>
    </source>
</evidence>
<feature type="transmembrane region" description="Helical" evidence="1">
    <location>
        <begin position="420"/>
        <end position="445"/>
    </location>
</feature>
<dbReference type="eggNOG" id="COG3333">
    <property type="taxonomic scope" value="Bacteria"/>
</dbReference>
<feature type="domain" description="DUF112" evidence="2">
    <location>
        <begin position="19"/>
        <end position="440"/>
    </location>
</feature>
<feature type="transmembrane region" description="Helical" evidence="1">
    <location>
        <begin position="59"/>
        <end position="92"/>
    </location>
</feature>
<dbReference type="HOGENOM" id="CLU_022936_2_0_5"/>
<keyword evidence="1" id="KW-0812">Transmembrane</keyword>
<name>S9QWB2_9RHOB</name>
<feature type="transmembrane region" description="Helical" evidence="1">
    <location>
        <begin position="112"/>
        <end position="134"/>
    </location>
</feature>
<dbReference type="RefSeq" id="WP_020039576.1">
    <property type="nucleotide sequence ID" value="NZ_KE557273.1"/>
</dbReference>
<dbReference type="EMBL" id="APVH01000008">
    <property type="protein sequence ID" value="EPX85646.1"/>
    <property type="molecule type" value="Genomic_DNA"/>
</dbReference>
<dbReference type="AlphaFoldDB" id="S9QWB2"/>
<keyword evidence="4" id="KW-1185">Reference proteome</keyword>
<dbReference type="Proteomes" id="UP000015347">
    <property type="component" value="Unassembled WGS sequence"/>
</dbReference>
<feature type="transmembrane region" description="Helical" evidence="1">
    <location>
        <begin position="146"/>
        <end position="162"/>
    </location>
</feature>
<gene>
    <name evidence="3" type="ORF">Salmuc_04918</name>
</gene>
<dbReference type="PANTHER" id="PTHR35342:SF5">
    <property type="entry name" value="TRICARBOXYLIC TRANSPORT PROTEIN"/>
    <property type="match status" value="1"/>
</dbReference>
<keyword evidence="1" id="KW-1133">Transmembrane helix</keyword>
<feature type="transmembrane region" description="Helical" evidence="1">
    <location>
        <begin position="361"/>
        <end position="386"/>
    </location>
</feature>
<dbReference type="InterPro" id="IPR002823">
    <property type="entry name" value="DUF112_TM"/>
</dbReference>
<dbReference type="OrthoDB" id="9791872at2"/>
<dbReference type="PANTHER" id="PTHR35342">
    <property type="entry name" value="TRICARBOXYLIC TRANSPORT PROTEIN"/>
    <property type="match status" value="1"/>
</dbReference>
<dbReference type="STRING" id="1123237.Salmuc_04918"/>
<feature type="transmembrane region" description="Helical" evidence="1">
    <location>
        <begin position="393"/>
        <end position="414"/>
    </location>
</feature>
<feature type="transmembrane region" description="Helical" evidence="1">
    <location>
        <begin position="20"/>
        <end position="47"/>
    </location>
</feature>
<feature type="transmembrane region" description="Helical" evidence="1">
    <location>
        <begin position="261"/>
        <end position="283"/>
    </location>
</feature>